<name>A0A5J5IQ06_9BACT</name>
<feature type="domain" description="Helix-turn-helix" evidence="2">
    <location>
        <begin position="5"/>
        <end position="49"/>
    </location>
</feature>
<dbReference type="AlphaFoldDB" id="A0A5J5IQ06"/>
<feature type="region of interest" description="Disordered" evidence="1">
    <location>
        <begin position="47"/>
        <end position="66"/>
    </location>
</feature>
<feature type="compositionally biased region" description="Basic and acidic residues" evidence="1">
    <location>
        <begin position="57"/>
        <end position="66"/>
    </location>
</feature>
<dbReference type="InterPro" id="IPR009061">
    <property type="entry name" value="DNA-bd_dom_put_sf"/>
</dbReference>
<dbReference type="InterPro" id="IPR041657">
    <property type="entry name" value="HTH_17"/>
</dbReference>
<evidence type="ECO:0000259" key="2">
    <source>
        <dbReference type="Pfam" id="PF12728"/>
    </source>
</evidence>
<reference evidence="3 4" key="1">
    <citation type="submission" date="2019-09" db="EMBL/GenBank/DDBJ databases">
        <title>Draft genome sequence of Ginsengibacter sp. BR5-29.</title>
        <authorList>
            <person name="Im W.-T."/>
        </authorList>
    </citation>
    <scope>NUCLEOTIDE SEQUENCE [LARGE SCALE GENOMIC DNA]</scope>
    <source>
        <strain evidence="3 4">BR5-29</strain>
    </source>
</reference>
<dbReference type="Pfam" id="PF12728">
    <property type="entry name" value="HTH_17"/>
    <property type="match status" value="1"/>
</dbReference>
<keyword evidence="4" id="KW-1185">Reference proteome</keyword>
<organism evidence="3 4">
    <name type="scientific">Ginsengibacter hankyongi</name>
    <dbReference type="NCBI Taxonomy" id="2607284"/>
    <lineage>
        <taxon>Bacteria</taxon>
        <taxon>Pseudomonadati</taxon>
        <taxon>Bacteroidota</taxon>
        <taxon>Chitinophagia</taxon>
        <taxon>Chitinophagales</taxon>
        <taxon>Chitinophagaceae</taxon>
        <taxon>Ginsengibacter</taxon>
    </lineage>
</organism>
<feature type="compositionally biased region" description="Polar residues" evidence="1">
    <location>
        <begin position="47"/>
        <end position="56"/>
    </location>
</feature>
<evidence type="ECO:0000313" key="4">
    <source>
        <dbReference type="Proteomes" id="UP000326903"/>
    </source>
</evidence>
<dbReference type="Proteomes" id="UP000326903">
    <property type="component" value="Unassembled WGS sequence"/>
</dbReference>
<proteinExistence type="predicted"/>
<sequence>MSDNYLTRKQVANKLQVVPKTVKNWTDKGILNSHKIGRVIRYKESEVNSAISTGTDSHNERNTNNG</sequence>
<dbReference type="EMBL" id="VYQF01000001">
    <property type="protein sequence ID" value="KAA9041622.1"/>
    <property type="molecule type" value="Genomic_DNA"/>
</dbReference>
<comment type="caution">
    <text evidence="3">The sequence shown here is derived from an EMBL/GenBank/DDBJ whole genome shotgun (WGS) entry which is preliminary data.</text>
</comment>
<evidence type="ECO:0000256" key="1">
    <source>
        <dbReference type="SAM" id="MobiDB-lite"/>
    </source>
</evidence>
<dbReference type="SUPFAM" id="SSF46955">
    <property type="entry name" value="Putative DNA-binding domain"/>
    <property type="match status" value="1"/>
</dbReference>
<evidence type="ECO:0000313" key="3">
    <source>
        <dbReference type="EMBL" id="KAA9041622.1"/>
    </source>
</evidence>
<dbReference type="RefSeq" id="WP_150413742.1">
    <property type="nucleotide sequence ID" value="NZ_VYQF01000001.1"/>
</dbReference>
<accession>A0A5J5IQ06</accession>
<protein>
    <submittedName>
        <fullName evidence="3">Helix-turn-helix domain-containing protein</fullName>
    </submittedName>
</protein>
<gene>
    <name evidence="3" type="ORF">FW778_06265</name>
</gene>